<proteinExistence type="predicted"/>
<reference evidence="1 2" key="1">
    <citation type="journal article" date="2019" name="Commun. Biol.">
        <title>The bagworm genome reveals a unique fibroin gene that provides high tensile strength.</title>
        <authorList>
            <person name="Kono N."/>
            <person name="Nakamura H."/>
            <person name="Ohtoshi R."/>
            <person name="Tomita M."/>
            <person name="Numata K."/>
            <person name="Arakawa K."/>
        </authorList>
    </citation>
    <scope>NUCLEOTIDE SEQUENCE [LARGE SCALE GENOMIC DNA]</scope>
</reference>
<name>A0A4C1TH25_EUMVA</name>
<organism evidence="1 2">
    <name type="scientific">Eumeta variegata</name>
    <name type="common">Bagworm moth</name>
    <name type="synonym">Eumeta japonica</name>
    <dbReference type="NCBI Taxonomy" id="151549"/>
    <lineage>
        <taxon>Eukaryota</taxon>
        <taxon>Metazoa</taxon>
        <taxon>Ecdysozoa</taxon>
        <taxon>Arthropoda</taxon>
        <taxon>Hexapoda</taxon>
        <taxon>Insecta</taxon>
        <taxon>Pterygota</taxon>
        <taxon>Neoptera</taxon>
        <taxon>Endopterygota</taxon>
        <taxon>Lepidoptera</taxon>
        <taxon>Glossata</taxon>
        <taxon>Ditrysia</taxon>
        <taxon>Tineoidea</taxon>
        <taxon>Psychidae</taxon>
        <taxon>Oiketicinae</taxon>
        <taxon>Eumeta</taxon>
    </lineage>
</organism>
<protein>
    <submittedName>
        <fullName evidence="1">Uncharacterized protein</fullName>
    </submittedName>
</protein>
<comment type="caution">
    <text evidence="1">The sequence shown here is derived from an EMBL/GenBank/DDBJ whole genome shotgun (WGS) entry which is preliminary data.</text>
</comment>
<dbReference type="Proteomes" id="UP000299102">
    <property type="component" value="Unassembled WGS sequence"/>
</dbReference>
<keyword evidence="2" id="KW-1185">Reference proteome</keyword>
<dbReference type="EMBL" id="BGZK01000057">
    <property type="protein sequence ID" value="GBP13425.1"/>
    <property type="molecule type" value="Genomic_DNA"/>
</dbReference>
<dbReference type="AlphaFoldDB" id="A0A4C1TH25"/>
<sequence length="140" mass="16092">MTSVLCDIDCLLGAVIVILLGALGAKISSLDIYFKYDSLSTRQSASRVRSKRFLSPYINEMPIFAAPPRFNRGRRRRRPGRGEMENDIFAWNSILCANTTYYLKVDSHRRPWTLSTPQELPVRCRPLERQRKLATGTFTH</sequence>
<gene>
    <name evidence="1" type="ORF">EVAR_4183_1</name>
</gene>
<accession>A0A4C1TH25</accession>
<evidence type="ECO:0000313" key="2">
    <source>
        <dbReference type="Proteomes" id="UP000299102"/>
    </source>
</evidence>
<evidence type="ECO:0000313" key="1">
    <source>
        <dbReference type="EMBL" id="GBP13425.1"/>
    </source>
</evidence>